<proteinExistence type="predicted"/>
<name>A0A1P8KJZ6_9BACT</name>
<feature type="domain" description="DUF403" evidence="1">
    <location>
        <begin position="7"/>
        <end position="168"/>
    </location>
</feature>
<evidence type="ECO:0000313" key="3">
    <source>
        <dbReference type="Proteomes" id="UP000186074"/>
    </source>
</evidence>
<dbReference type="InterPro" id="IPR007296">
    <property type="entry name" value="DUF403"/>
</dbReference>
<gene>
    <name evidence="2" type="ORF">LPB137_02920</name>
</gene>
<organism evidence="2 3">
    <name type="scientific">Poseidonibacter parvus</name>
    <dbReference type="NCBI Taxonomy" id="1850254"/>
    <lineage>
        <taxon>Bacteria</taxon>
        <taxon>Pseudomonadati</taxon>
        <taxon>Campylobacterota</taxon>
        <taxon>Epsilonproteobacteria</taxon>
        <taxon>Campylobacterales</taxon>
        <taxon>Arcobacteraceae</taxon>
        <taxon>Poseidonibacter</taxon>
    </lineage>
</organism>
<reference evidence="2 3" key="1">
    <citation type="submission" date="2017-01" db="EMBL/GenBank/DDBJ databases">
        <title>Genome sequencing of Arcobacter sp. LPB0137.</title>
        <authorList>
            <person name="Lee G.-W."/>
            <person name="Yi H."/>
        </authorList>
    </citation>
    <scope>NUCLEOTIDE SEQUENCE [LARGE SCALE GENOMIC DNA]</scope>
    <source>
        <strain evidence="2 3">LPB0137</strain>
    </source>
</reference>
<dbReference type="RefSeq" id="WP_076084171.1">
    <property type="nucleotide sequence ID" value="NZ_CP019070.1"/>
</dbReference>
<dbReference type="KEGG" id="alp:LPB137_02920"/>
<dbReference type="EMBL" id="CP019070">
    <property type="protein sequence ID" value="APW64871.1"/>
    <property type="molecule type" value="Genomic_DNA"/>
</dbReference>
<keyword evidence="3" id="KW-1185">Reference proteome</keyword>
<dbReference type="AlphaFoldDB" id="A0A1P8KJZ6"/>
<sequence length="221" mass="25650">MDQLLTANVATNMYWLGRYLERVETALYKIEKAFNMTIDVDKNAGVDLYKKFGVELEYTDSSDFLKEAIYGDHEANVMNITSNARESAIISRIYINNSAFGEIIELDALFKRKFNDTIPIDYKDLDHALSLIKEIWGETASRKKQKSSDYFFKLGRLIEELDICIRFSRDFEILKQIIEEINSIFEILNPELDLKIDSPKDESDIDINKIHSLVNELIVED</sequence>
<accession>A0A1P8KJZ6</accession>
<evidence type="ECO:0000259" key="1">
    <source>
        <dbReference type="Pfam" id="PF04168"/>
    </source>
</evidence>
<dbReference type="Pfam" id="PF04168">
    <property type="entry name" value="Alpha-E"/>
    <property type="match status" value="1"/>
</dbReference>
<evidence type="ECO:0000313" key="2">
    <source>
        <dbReference type="EMBL" id="APW64871.1"/>
    </source>
</evidence>
<protein>
    <recommendedName>
        <fullName evidence="1">DUF403 domain-containing protein</fullName>
    </recommendedName>
</protein>
<dbReference type="Proteomes" id="UP000186074">
    <property type="component" value="Chromosome"/>
</dbReference>
<dbReference type="STRING" id="1850254.LPB137_02920"/>
<dbReference type="OrthoDB" id="9803532at2"/>